<comment type="subunit">
    <text evidence="3">Component of the RNA polymerase III (Pol III) complex consisting of 17 subunits.</text>
</comment>
<keyword evidence="11" id="KW-0539">Nucleus</keyword>
<comment type="catalytic activity">
    <reaction evidence="12 14">
        <text>RNA(n) + a ribonucleoside 5'-triphosphate = RNA(n+1) + diphosphate</text>
        <dbReference type="Rhea" id="RHEA:21248"/>
        <dbReference type="Rhea" id="RHEA-COMP:14527"/>
        <dbReference type="Rhea" id="RHEA-COMP:17342"/>
        <dbReference type="ChEBI" id="CHEBI:33019"/>
        <dbReference type="ChEBI" id="CHEBI:61557"/>
        <dbReference type="ChEBI" id="CHEBI:140395"/>
        <dbReference type="EC" id="2.7.7.6"/>
    </reaction>
</comment>
<evidence type="ECO:0000256" key="1">
    <source>
        <dbReference type="ARBA" id="ARBA00004123"/>
    </source>
</evidence>
<evidence type="ECO:0000256" key="10">
    <source>
        <dbReference type="ARBA" id="ARBA00023163"/>
    </source>
</evidence>
<comment type="function">
    <text evidence="13">DNA-dependent RNA polymerase catalyzes the transcription of DNA into RNA using the four ribonucleoside triphosphates as substrates. Largest and catalytic core component of RNA polymerase III which synthesizes small RNAs, such as 5S rRNA and tRNAs. Forms the polymerase active center together with the second largest subunit. A single-stranded DNA template strand of the promoter is positioned within the central active site cleft of Pol III. A bridging helix emanates from RPC1 and crosses the cleft near the catalytic site and is thought to promote translocation of Pol III by acting as a ratchet that moves the RNA-DNA hybrid through the active site by switching from straight to bent conformations at each step of nucleotide addition.</text>
</comment>
<evidence type="ECO:0000256" key="9">
    <source>
        <dbReference type="ARBA" id="ARBA00022842"/>
    </source>
</evidence>
<dbReference type="InterPro" id="IPR000722">
    <property type="entry name" value="RNA_pol_asu"/>
</dbReference>
<evidence type="ECO:0000313" key="16">
    <source>
        <dbReference type="EMBL" id="KAF9534421.1"/>
    </source>
</evidence>
<dbReference type="PANTHER" id="PTHR48446">
    <property type="entry name" value="DNA-DIRECTED RNA POLYMERASE SUBUNIT BETA' N-TERMINAL SECTION"/>
    <property type="match status" value="1"/>
</dbReference>
<dbReference type="InterPro" id="IPR038120">
    <property type="entry name" value="Rpb1_funnel_sf"/>
</dbReference>
<evidence type="ECO:0000256" key="13">
    <source>
        <dbReference type="ARBA" id="ARBA00058108"/>
    </source>
</evidence>
<dbReference type="GO" id="GO:0000428">
    <property type="term" value="C:DNA-directed RNA polymerase complex"/>
    <property type="evidence" value="ECO:0007669"/>
    <property type="project" value="UniProtKB-KW"/>
</dbReference>
<organism evidence="16 17">
    <name type="scientific">Crepidotus variabilis</name>
    <dbReference type="NCBI Taxonomy" id="179855"/>
    <lineage>
        <taxon>Eukaryota</taxon>
        <taxon>Fungi</taxon>
        <taxon>Dikarya</taxon>
        <taxon>Basidiomycota</taxon>
        <taxon>Agaricomycotina</taxon>
        <taxon>Agaricomycetes</taxon>
        <taxon>Agaricomycetidae</taxon>
        <taxon>Agaricales</taxon>
        <taxon>Agaricineae</taxon>
        <taxon>Crepidotaceae</taxon>
        <taxon>Crepidotus</taxon>
    </lineage>
</organism>
<evidence type="ECO:0000256" key="5">
    <source>
        <dbReference type="ARBA" id="ARBA00022679"/>
    </source>
</evidence>
<dbReference type="SUPFAM" id="SSF64484">
    <property type="entry name" value="beta and beta-prime subunits of DNA dependent RNA-polymerase"/>
    <property type="match status" value="1"/>
</dbReference>
<dbReference type="Gene3D" id="1.10.150.390">
    <property type="match status" value="1"/>
</dbReference>
<dbReference type="FunFam" id="2.40.40.20:FF:000019">
    <property type="entry name" value="DNA-directed RNA polymerase II subunit RPB1"/>
    <property type="match status" value="1"/>
</dbReference>
<dbReference type="FunFam" id="3.30.1490.180:FF:000002">
    <property type="entry name" value="DNA-directed RNA polymerase subunit"/>
    <property type="match status" value="1"/>
</dbReference>
<comment type="similarity">
    <text evidence="2 14">Belongs to the RNA polymerase beta' chain family.</text>
</comment>
<dbReference type="Gene3D" id="4.10.860.120">
    <property type="entry name" value="RNA polymerase II, clamp domain"/>
    <property type="match status" value="1"/>
</dbReference>
<dbReference type="NCBIfam" id="NF006336">
    <property type="entry name" value="PRK08566.1"/>
    <property type="match status" value="1"/>
</dbReference>
<dbReference type="Gene3D" id="1.10.132.30">
    <property type="match status" value="1"/>
</dbReference>
<evidence type="ECO:0000256" key="4">
    <source>
        <dbReference type="ARBA" id="ARBA00022478"/>
    </source>
</evidence>
<evidence type="ECO:0000256" key="6">
    <source>
        <dbReference type="ARBA" id="ARBA00022695"/>
    </source>
</evidence>
<evidence type="ECO:0000313" key="17">
    <source>
        <dbReference type="Proteomes" id="UP000807306"/>
    </source>
</evidence>
<dbReference type="GO" id="GO:0003899">
    <property type="term" value="F:DNA-directed RNA polymerase activity"/>
    <property type="evidence" value="ECO:0007669"/>
    <property type="project" value="UniProtKB-EC"/>
</dbReference>
<gene>
    <name evidence="16" type="ORF">CPB83DRAFT_844219</name>
</gene>
<comment type="subcellular location">
    <subcellularLocation>
        <location evidence="1">Nucleus</location>
    </subcellularLocation>
</comment>
<dbReference type="PANTHER" id="PTHR48446:SF1">
    <property type="entry name" value="DNA-DIRECTED RNA POLYMERASE SUBUNIT BETA' N-TERMINAL SECTION"/>
    <property type="match status" value="1"/>
</dbReference>
<keyword evidence="6 14" id="KW-0548">Nucleotidyltransferase</keyword>
<dbReference type="Pfam" id="PF04997">
    <property type="entry name" value="RNA_pol_Rpb1_1"/>
    <property type="match status" value="1"/>
</dbReference>
<dbReference type="SMART" id="SM00663">
    <property type="entry name" value="RPOLA_N"/>
    <property type="match status" value="1"/>
</dbReference>
<dbReference type="Pfam" id="PF00623">
    <property type="entry name" value="RNA_pol_Rpb1_2"/>
    <property type="match status" value="1"/>
</dbReference>
<dbReference type="Gene3D" id="1.10.274.100">
    <property type="entry name" value="RNA polymerase Rpb1, domain 3"/>
    <property type="match status" value="1"/>
</dbReference>
<dbReference type="GO" id="GO:0006351">
    <property type="term" value="P:DNA-templated transcription"/>
    <property type="evidence" value="ECO:0007669"/>
    <property type="project" value="InterPro"/>
</dbReference>
<dbReference type="FunFam" id="1.10.132.30:FF:000001">
    <property type="entry name" value="DNA-directed RNA polymerase subunit"/>
    <property type="match status" value="1"/>
</dbReference>
<evidence type="ECO:0000256" key="2">
    <source>
        <dbReference type="ARBA" id="ARBA00006460"/>
    </source>
</evidence>
<proteinExistence type="inferred from homology"/>
<evidence type="ECO:0000256" key="12">
    <source>
        <dbReference type="ARBA" id="ARBA00048552"/>
    </source>
</evidence>
<dbReference type="InterPro" id="IPR035697">
    <property type="entry name" value="RNAP_III_RPC1_N"/>
</dbReference>
<dbReference type="InterPro" id="IPR015700">
    <property type="entry name" value="RPC1"/>
</dbReference>
<protein>
    <recommendedName>
        <fullName evidence="14">DNA-directed RNA polymerase subunit</fullName>
        <ecNumber evidence="14">2.7.7.6</ecNumber>
    </recommendedName>
</protein>
<dbReference type="InterPro" id="IPR006592">
    <property type="entry name" value="RNA_pol_N"/>
</dbReference>
<keyword evidence="5 14" id="KW-0808">Transferase</keyword>
<dbReference type="Pfam" id="PF05000">
    <property type="entry name" value="RNA_pol_Rpb1_4"/>
    <property type="match status" value="1"/>
</dbReference>
<dbReference type="GO" id="GO:0046872">
    <property type="term" value="F:metal ion binding"/>
    <property type="evidence" value="ECO:0007669"/>
    <property type="project" value="UniProtKB-KW"/>
</dbReference>
<dbReference type="GO" id="GO:0005634">
    <property type="term" value="C:nucleus"/>
    <property type="evidence" value="ECO:0007669"/>
    <property type="project" value="UniProtKB-SubCell"/>
</dbReference>
<evidence type="ECO:0000256" key="8">
    <source>
        <dbReference type="ARBA" id="ARBA00022833"/>
    </source>
</evidence>
<dbReference type="Pfam" id="PF04998">
    <property type="entry name" value="RNA_pol_Rpb1_5"/>
    <property type="match status" value="1"/>
</dbReference>
<accession>A0A9P6JVE3</accession>
<name>A0A9P6JVE3_9AGAR</name>
<dbReference type="EMBL" id="MU157826">
    <property type="protein sequence ID" value="KAF9534421.1"/>
    <property type="molecule type" value="Genomic_DNA"/>
</dbReference>
<dbReference type="InterPro" id="IPR007080">
    <property type="entry name" value="RNA_pol_Rpb1_1"/>
</dbReference>
<keyword evidence="4 14" id="KW-0240">DNA-directed RNA polymerase</keyword>
<dbReference type="Gene3D" id="6.10.250.2940">
    <property type="match status" value="1"/>
</dbReference>
<evidence type="ECO:0000256" key="11">
    <source>
        <dbReference type="ARBA" id="ARBA00023242"/>
    </source>
</evidence>
<dbReference type="CDD" id="cd02583">
    <property type="entry name" value="RNAP_III_RPC1_N"/>
    <property type="match status" value="1"/>
</dbReference>
<feature type="domain" description="RNA polymerase N-terminal" evidence="15">
    <location>
        <begin position="244"/>
        <end position="544"/>
    </location>
</feature>
<dbReference type="InterPro" id="IPR007083">
    <property type="entry name" value="RNA_pol_Rpb1_4"/>
</dbReference>
<dbReference type="InterPro" id="IPR007066">
    <property type="entry name" value="RNA_pol_Rpb1_3"/>
</dbReference>
<dbReference type="FunFam" id="4.10.860.120:FF:000004">
    <property type="entry name" value="DNA-directed RNA polymerase subunit"/>
    <property type="match status" value="1"/>
</dbReference>
<comment type="caution">
    <text evidence="16">The sequence shown here is derived from an EMBL/GenBank/DDBJ whole genome shotgun (WGS) entry which is preliminary data.</text>
</comment>
<keyword evidence="9" id="KW-0460">Magnesium</keyword>
<dbReference type="EC" id="2.7.7.6" evidence="14"/>
<dbReference type="Gene3D" id="6.20.50.80">
    <property type="match status" value="1"/>
</dbReference>
<evidence type="ECO:0000256" key="14">
    <source>
        <dbReference type="RuleBase" id="RU004279"/>
    </source>
</evidence>
<dbReference type="InterPro" id="IPR007081">
    <property type="entry name" value="RNA_pol_Rpb1_5"/>
</dbReference>
<evidence type="ECO:0000256" key="7">
    <source>
        <dbReference type="ARBA" id="ARBA00022723"/>
    </source>
</evidence>
<evidence type="ECO:0000259" key="15">
    <source>
        <dbReference type="SMART" id="SM00663"/>
    </source>
</evidence>
<keyword evidence="10 14" id="KW-0804">Transcription</keyword>
<keyword evidence="8" id="KW-0862">Zinc</keyword>
<dbReference type="Pfam" id="PF04983">
    <property type="entry name" value="RNA_pol_Rpb1_3"/>
    <property type="match status" value="1"/>
</dbReference>
<dbReference type="OrthoDB" id="270392at2759"/>
<dbReference type="FunFam" id="1.10.150.390:FF:000004">
    <property type="entry name" value="DNA-directed RNA polymerase subunit"/>
    <property type="match status" value="1"/>
</dbReference>
<dbReference type="Proteomes" id="UP000807306">
    <property type="component" value="Unassembled WGS sequence"/>
</dbReference>
<dbReference type="Gene3D" id="3.30.1490.180">
    <property type="entry name" value="RNA polymerase ii"/>
    <property type="match status" value="1"/>
</dbReference>
<dbReference type="CDD" id="cd02736">
    <property type="entry name" value="RNAP_III_Rpc1_C"/>
    <property type="match status" value="1"/>
</dbReference>
<dbReference type="FunFam" id="1.10.274.100:FF:000005">
    <property type="entry name" value="DNA-directed RNA polymerase subunit"/>
    <property type="match status" value="1"/>
</dbReference>
<keyword evidence="17" id="KW-1185">Reference proteome</keyword>
<evidence type="ECO:0000256" key="3">
    <source>
        <dbReference type="ARBA" id="ARBA00011206"/>
    </source>
</evidence>
<dbReference type="InterPro" id="IPR042102">
    <property type="entry name" value="RNA_pol_Rpb1_3_sf"/>
</dbReference>
<keyword evidence="7" id="KW-0479">Metal-binding</keyword>
<sequence>MKEAVSSQAPKIIKKLQFSLLNAQDTVKISEFEVTHRDLYTPTDRLPVKHGVLDRRLGTTEKSAFCETCGQNSVNCVGHYAYIKLVVPVFHIGYFKHAIAVLQAICKTCARVLLEEPDRRTFLKRFRRPNLENMQRQTISKGVNTMARKVVYCPYCSATNGAVKKAGALKIIHDKFRAKKTADELEKWKQTFVSAIESQKELGMYINKAAHEDLNPLKVLDLFRRISDEDCELLGLHPDWGRPEEFIWQYLSVPPVCIRPSVAQDGASNEDDLTVKLTEIVFTNALIKQGLAKGAPTPQFMEQWEFLQLSVAMYINSELPGVPSQLGQKPIRGFVQRLKGKQGRFRGNLSGKRVDFSGRTVISPDPNLRIDEVAVPERVAKVLTYPERVTSHNINSLKQAIRNGPEVHPGANFVARGENKKFLKFGNRSAIADGLLIGDIVERHIIDGDVVLFNRQPSLHKLSIMCHRAKIRPWRTFRLNECVCGPYNADFDGDEMNLHVPQTEEARTEALELMSVKHNLVTPRNGEPVIAAIQDFITASFLLSRKDRFFDRRQFTQICCYFADANAQIDIPPPTIFKPVRLWTGKQIFNVLMRPNKDCKIFVNVESKCHKWEEASPRNYPWIDKVQPDLSPNDGWLVIVNSEIMCGVMDKATVGSGKKKSIFGVIMRDYGPHEAAAAMNRLAKLAARYLANYGFSLGINDVIPGPELRKKKDELVEKAYDDCQDLITLAKKGKLENKPGCDQEQTLEAMISSVLSKVREAVGQICMRELSRQNAPLIMATCGSKGSVINVSQMVACVGQQIIAGHRVPDGFQDRSLPHFPKKSREPPSKGFVRNSFFSGLFATEFLFHAISGREGLVDTAVKTAETGYMQRRLMKALEDLTTQYDLSVRNSTGGVVQFRYGDDGLDPACLEGDAQPIDMNRSLSHALASGQRHGRGLLPFEIMSMVDHELSTPRFTNECTPTYLETVRDFILEHLAQKLATSRQGRGMFDALERSDEWDKDTDLSLGASDADKALVDNHSKVTENQLRLFLDLCWVKYVKARIEPGSTVGAVGAQSIGEPGTQMTLKTFHFAGVASMNVTLGVPRIKEIINAAKAISTPIISCKLVTCDSEPSARIVKARLEKTLLGDIASLFEEAWAPQYTYLGIIVDTDAIQKLQLELTIDDIKWAIVAAKKLKIKQEAITVIPRKNRLRIYVDGDDKFYRIREMKRGLADVVVKGVSTIHRAVINIKDKDDNRGKKGDKELLVEGYGLQKCMITEGVVGEQTSSNHVIEVAQVLGIEAARRTIINEIQYTMKSHDMIIDPRHVMLLGDVMTCKGEVLGITRFGVAKMKDSVLMLASFEKTTDHLFDASAFGKSDSIAGVSESIIMGNPAAMCGTSMPALFSQPPIVKKLRKLVFENAL</sequence>
<dbReference type="Gene3D" id="2.40.40.20">
    <property type="match status" value="1"/>
</dbReference>
<dbReference type="InterPro" id="IPR044893">
    <property type="entry name" value="RNA_pol_Rpb1_clamp_domain"/>
</dbReference>
<dbReference type="GO" id="GO:0003677">
    <property type="term" value="F:DNA binding"/>
    <property type="evidence" value="ECO:0007669"/>
    <property type="project" value="InterPro"/>
</dbReference>
<reference evidence="16" key="1">
    <citation type="submission" date="2020-11" db="EMBL/GenBank/DDBJ databases">
        <authorList>
            <consortium name="DOE Joint Genome Institute"/>
            <person name="Ahrendt S."/>
            <person name="Riley R."/>
            <person name="Andreopoulos W."/>
            <person name="Labutti K."/>
            <person name="Pangilinan J."/>
            <person name="Ruiz-Duenas F.J."/>
            <person name="Barrasa J.M."/>
            <person name="Sanchez-Garcia M."/>
            <person name="Camarero S."/>
            <person name="Miyauchi S."/>
            <person name="Serrano A."/>
            <person name="Linde D."/>
            <person name="Babiker R."/>
            <person name="Drula E."/>
            <person name="Ayuso-Fernandez I."/>
            <person name="Pacheco R."/>
            <person name="Padilla G."/>
            <person name="Ferreira P."/>
            <person name="Barriuso J."/>
            <person name="Kellner H."/>
            <person name="Castanera R."/>
            <person name="Alfaro M."/>
            <person name="Ramirez L."/>
            <person name="Pisabarro A.G."/>
            <person name="Kuo A."/>
            <person name="Tritt A."/>
            <person name="Lipzen A."/>
            <person name="He G."/>
            <person name="Yan M."/>
            <person name="Ng V."/>
            <person name="Cullen D."/>
            <person name="Martin F."/>
            <person name="Rosso M.-N."/>
            <person name="Henrissat B."/>
            <person name="Hibbett D."/>
            <person name="Martinez A.T."/>
            <person name="Grigoriev I.V."/>
        </authorList>
    </citation>
    <scope>NUCLEOTIDE SEQUENCE</scope>
    <source>
        <strain evidence="16">CBS 506.95</strain>
    </source>
</reference>
<dbReference type="InterPro" id="IPR035698">
    <property type="entry name" value="RNAP_III_Rpc1_C"/>
</dbReference>